<organism evidence="1 2">
    <name type="scientific">Muraenolepis orangiensis</name>
    <name type="common">Patagonian moray cod</name>
    <dbReference type="NCBI Taxonomy" id="630683"/>
    <lineage>
        <taxon>Eukaryota</taxon>
        <taxon>Metazoa</taxon>
        <taxon>Chordata</taxon>
        <taxon>Craniata</taxon>
        <taxon>Vertebrata</taxon>
        <taxon>Euteleostomi</taxon>
        <taxon>Actinopterygii</taxon>
        <taxon>Neopterygii</taxon>
        <taxon>Teleostei</taxon>
        <taxon>Neoteleostei</taxon>
        <taxon>Acanthomorphata</taxon>
        <taxon>Zeiogadaria</taxon>
        <taxon>Gadariae</taxon>
        <taxon>Gadiformes</taxon>
        <taxon>Muraenolepidoidei</taxon>
        <taxon>Muraenolepididae</taxon>
        <taxon>Muraenolepis</taxon>
    </lineage>
</organism>
<name>A0A9Q0IMC9_9TELE</name>
<dbReference type="EMBL" id="JANIIK010000046">
    <property type="protein sequence ID" value="KAJ3603238.1"/>
    <property type="molecule type" value="Genomic_DNA"/>
</dbReference>
<dbReference type="AlphaFoldDB" id="A0A9Q0IMC9"/>
<protein>
    <submittedName>
        <fullName evidence="1">Uncharacterized protein</fullName>
    </submittedName>
</protein>
<evidence type="ECO:0000313" key="2">
    <source>
        <dbReference type="Proteomes" id="UP001148018"/>
    </source>
</evidence>
<evidence type="ECO:0000313" key="1">
    <source>
        <dbReference type="EMBL" id="KAJ3603238.1"/>
    </source>
</evidence>
<comment type="caution">
    <text evidence="1">The sequence shown here is derived from an EMBL/GenBank/DDBJ whole genome shotgun (WGS) entry which is preliminary data.</text>
</comment>
<dbReference type="Proteomes" id="UP001148018">
    <property type="component" value="Unassembled WGS sequence"/>
</dbReference>
<keyword evidence="2" id="KW-1185">Reference proteome</keyword>
<sequence>MKTVIFSGKITPTKLNFSSQQVHHPVSHIRSLWSITAGPAAQLIGDVLELHDNSGSACEITEASGGAAALQGIHLVALKRRNCLKNNQSRKGRATQHLNSLLNGP</sequence>
<proteinExistence type="predicted"/>
<reference evidence="1" key="1">
    <citation type="submission" date="2022-07" db="EMBL/GenBank/DDBJ databases">
        <title>Chromosome-level genome of Muraenolepis orangiensis.</title>
        <authorList>
            <person name="Kim J."/>
        </authorList>
    </citation>
    <scope>NUCLEOTIDE SEQUENCE</scope>
    <source>
        <strain evidence="1">KU_S4_2022</strain>
        <tissue evidence="1">Muscle</tissue>
    </source>
</reference>
<accession>A0A9Q0IMC9</accession>
<gene>
    <name evidence="1" type="ORF">NHX12_030980</name>
</gene>